<dbReference type="PANTHER" id="PTHR34075">
    <property type="entry name" value="BLR3430 PROTEIN"/>
    <property type="match status" value="1"/>
</dbReference>
<evidence type="ECO:0000313" key="2">
    <source>
        <dbReference type="EMBL" id="GAH08274.1"/>
    </source>
</evidence>
<accession>X1DTH2</accession>
<feature type="domain" description="ChsH2 rubredoxin-like zinc ribbon" evidence="1">
    <location>
        <begin position="47"/>
        <end position="76"/>
    </location>
</feature>
<gene>
    <name evidence="2" type="ORF">S01H4_53781</name>
</gene>
<dbReference type="EMBL" id="BART01030879">
    <property type="protein sequence ID" value="GAH08274.1"/>
    <property type="molecule type" value="Genomic_DNA"/>
</dbReference>
<protein>
    <recommendedName>
        <fullName evidence="1">ChsH2 rubredoxin-like zinc ribbon domain-containing protein</fullName>
    </recommendedName>
</protein>
<name>X1DTH2_9ZZZZ</name>
<evidence type="ECO:0000259" key="1">
    <source>
        <dbReference type="Pfam" id="PF12172"/>
    </source>
</evidence>
<comment type="caution">
    <text evidence="2">The sequence shown here is derived from an EMBL/GenBank/DDBJ whole genome shotgun (WGS) entry which is preliminary data.</text>
</comment>
<sequence length="176" mass="20302">MSKLTQRKSLDYIKKDYVRTRTMPGNWYLASYKFKFNISHASHFLKKLKDKKLVGNQCSGCNRVFFPPRFVCGKCLVKPDHWVDLRETGRVATFAIVYLKDPETGEIQEKPTVLVQQDGADTCIMSPLNPEINFKETYVGMPVKVHWAENRIGGLMDIEYYDVLEDDAADLNKSKE</sequence>
<dbReference type="InterPro" id="IPR022002">
    <property type="entry name" value="ChsH2_Znr"/>
</dbReference>
<organism evidence="2">
    <name type="scientific">marine sediment metagenome</name>
    <dbReference type="NCBI Taxonomy" id="412755"/>
    <lineage>
        <taxon>unclassified sequences</taxon>
        <taxon>metagenomes</taxon>
        <taxon>ecological metagenomes</taxon>
    </lineage>
</organism>
<proteinExistence type="predicted"/>
<reference evidence="2" key="1">
    <citation type="journal article" date="2014" name="Front. Microbiol.">
        <title>High frequency of phylogenetically diverse reductive dehalogenase-homologous genes in deep subseafloor sedimentary metagenomes.</title>
        <authorList>
            <person name="Kawai M."/>
            <person name="Futagami T."/>
            <person name="Toyoda A."/>
            <person name="Takaki Y."/>
            <person name="Nishi S."/>
            <person name="Hori S."/>
            <person name="Arai W."/>
            <person name="Tsubouchi T."/>
            <person name="Morono Y."/>
            <person name="Uchiyama I."/>
            <person name="Ito T."/>
            <person name="Fujiyama A."/>
            <person name="Inagaki F."/>
            <person name="Takami H."/>
        </authorList>
    </citation>
    <scope>NUCLEOTIDE SEQUENCE</scope>
    <source>
        <strain evidence="2">Expedition CK06-06</strain>
    </source>
</reference>
<dbReference type="InterPro" id="IPR012340">
    <property type="entry name" value="NA-bd_OB-fold"/>
</dbReference>
<dbReference type="InterPro" id="IPR052513">
    <property type="entry name" value="Thioester_dehydratase-like"/>
</dbReference>
<dbReference type="AlphaFoldDB" id="X1DTH2"/>
<dbReference type="SUPFAM" id="SSF50249">
    <property type="entry name" value="Nucleic acid-binding proteins"/>
    <property type="match status" value="1"/>
</dbReference>
<dbReference type="PANTHER" id="PTHR34075:SF4">
    <property type="entry name" value="DUF35 DOMAIN-CONTAINING PROTEIN"/>
    <property type="match status" value="1"/>
</dbReference>
<dbReference type="Gene3D" id="6.10.30.10">
    <property type="match status" value="1"/>
</dbReference>
<dbReference type="Pfam" id="PF12172">
    <property type="entry name" value="zf-ChsH2"/>
    <property type="match status" value="1"/>
</dbReference>